<evidence type="ECO:0000313" key="2">
    <source>
        <dbReference type="Proteomes" id="UP000028582"/>
    </source>
</evidence>
<sequence length="147" mass="16224">MNTFNNIDSTSFSWWLSALHTLASHSKMKGVSSLNSGSRILLLAHIKANANIIVSDTPALFQAEKEIQLEHELIFNITFSENAVDDESKAAVPEVIQSEQNCEYTQDSAICSLLDMDAPVERSEVQDAHDDETIQELKFGLSGKPSL</sequence>
<dbReference type="AlphaFoldDB" id="A0A081B0M5"/>
<organism evidence="1 2">
    <name type="scientific">Phytophthora nicotianae P1976</name>
    <dbReference type="NCBI Taxonomy" id="1317066"/>
    <lineage>
        <taxon>Eukaryota</taxon>
        <taxon>Sar</taxon>
        <taxon>Stramenopiles</taxon>
        <taxon>Oomycota</taxon>
        <taxon>Peronosporomycetes</taxon>
        <taxon>Peronosporales</taxon>
        <taxon>Peronosporaceae</taxon>
        <taxon>Phytophthora</taxon>
    </lineage>
</organism>
<name>A0A081B0M5_PHYNI</name>
<proteinExistence type="predicted"/>
<accession>A0A081B0M5</accession>
<dbReference type="Proteomes" id="UP000028582">
    <property type="component" value="Unassembled WGS sequence"/>
</dbReference>
<dbReference type="EMBL" id="ANJA01000257">
    <property type="protein sequence ID" value="ETO84686.1"/>
    <property type="molecule type" value="Genomic_DNA"/>
</dbReference>
<gene>
    <name evidence="1" type="ORF">F444_01435</name>
</gene>
<reference evidence="1 2" key="1">
    <citation type="submission" date="2013-11" db="EMBL/GenBank/DDBJ databases">
        <title>The Genome Sequence of Phytophthora parasitica P1976.</title>
        <authorList>
            <consortium name="The Broad Institute Genomics Platform"/>
            <person name="Russ C."/>
            <person name="Tyler B."/>
            <person name="Panabieres F."/>
            <person name="Shan W."/>
            <person name="Tripathy S."/>
            <person name="Grunwald N."/>
            <person name="Machado M."/>
            <person name="Johnson C.S."/>
            <person name="Walker B."/>
            <person name="Young S."/>
            <person name="Zeng Q."/>
            <person name="Gargeya S."/>
            <person name="Fitzgerald M."/>
            <person name="Haas B."/>
            <person name="Abouelleil A."/>
            <person name="Allen A.W."/>
            <person name="Alvarado L."/>
            <person name="Arachchi H.M."/>
            <person name="Berlin A.M."/>
            <person name="Chapman S.B."/>
            <person name="Gainer-Dewar J."/>
            <person name="Goldberg J."/>
            <person name="Griggs A."/>
            <person name="Gujja S."/>
            <person name="Hansen M."/>
            <person name="Howarth C."/>
            <person name="Imamovic A."/>
            <person name="Ireland A."/>
            <person name="Larimer J."/>
            <person name="McCowan C."/>
            <person name="Murphy C."/>
            <person name="Pearson M."/>
            <person name="Poon T.W."/>
            <person name="Priest M."/>
            <person name="Roberts A."/>
            <person name="Saif S."/>
            <person name="Shea T."/>
            <person name="Sisk P."/>
            <person name="Sykes S."/>
            <person name="Wortman J."/>
            <person name="Nusbaum C."/>
            <person name="Birren B."/>
        </authorList>
    </citation>
    <scope>NUCLEOTIDE SEQUENCE [LARGE SCALE GENOMIC DNA]</scope>
    <source>
        <strain evidence="1 2">P1976</strain>
    </source>
</reference>
<comment type="caution">
    <text evidence="1">The sequence shown here is derived from an EMBL/GenBank/DDBJ whole genome shotgun (WGS) entry which is preliminary data.</text>
</comment>
<evidence type="ECO:0000313" key="1">
    <source>
        <dbReference type="EMBL" id="ETO84686.1"/>
    </source>
</evidence>
<protein>
    <submittedName>
        <fullName evidence="1">Uncharacterized protein</fullName>
    </submittedName>
</protein>